<dbReference type="Proteomes" id="UP001497535">
    <property type="component" value="Unassembled WGS sequence"/>
</dbReference>
<organism evidence="1 2">
    <name type="scientific">Meloidogyne enterolobii</name>
    <name type="common">Root-knot nematode worm</name>
    <name type="synonym">Meloidogyne mayaguensis</name>
    <dbReference type="NCBI Taxonomy" id="390850"/>
    <lineage>
        <taxon>Eukaryota</taxon>
        <taxon>Metazoa</taxon>
        <taxon>Ecdysozoa</taxon>
        <taxon>Nematoda</taxon>
        <taxon>Chromadorea</taxon>
        <taxon>Rhabditida</taxon>
        <taxon>Tylenchina</taxon>
        <taxon>Tylenchomorpha</taxon>
        <taxon>Tylenchoidea</taxon>
        <taxon>Meloidogynidae</taxon>
        <taxon>Meloidogyninae</taxon>
        <taxon>Meloidogyne</taxon>
    </lineage>
</organism>
<sequence length="169" mass="19277">MGNGYSHNYGYNPFMPYGPYYGGYTPHAQFYGPDPQQVHCPTCKQNTTTEVKFVFGGCTWFYVIFFIAFGFVSLKIAILIYFLSSFMAFGGAIACSNKDHSECIFFILFAIVLFSCVPVTIFCNCFKNAEHYCGRCNTFIGKYERFSGRPVVVLPPECHKHQMMPNHHK</sequence>
<gene>
    <name evidence="1" type="ORF">MENTE1834_LOCUS38108</name>
</gene>
<comment type="caution">
    <text evidence="1">The sequence shown here is derived from an EMBL/GenBank/DDBJ whole genome shotgun (WGS) entry which is preliminary data.</text>
</comment>
<protein>
    <submittedName>
        <fullName evidence="1">Uncharacterized protein</fullName>
    </submittedName>
</protein>
<reference evidence="1" key="1">
    <citation type="submission" date="2023-11" db="EMBL/GenBank/DDBJ databases">
        <authorList>
            <person name="Poullet M."/>
        </authorList>
    </citation>
    <scope>NUCLEOTIDE SEQUENCE</scope>
    <source>
        <strain evidence="1">E1834</strain>
    </source>
</reference>
<name>A0ACB1AHP0_MELEN</name>
<proteinExistence type="predicted"/>
<dbReference type="EMBL" id="CAVMJV010000081">
    <property type="protein sequence ID" value="CAK5090329.1"/>
    <property type="molecule type" value="Genomic_DNA"/>
</dbReference>
<keyword evidence="2" id="KW-1185">Reference proteome</keyword>
<evidence type="ECO:0000313" key="2">
    <source>
        <dbReference type="Proteomes" id="UP001497535"/>
    </source>
</evidence>
<evidence type="ECO:0000313" key="1">
    <source>
        <dbReference type="EMBL" id="CAK5090329.1"/>
    </source>
</evidence>
<accession>A0ACB1AHP0</accession>